<dbReference type="Proteomes" id="UP000501802">
    <property type="component" value="Chromosome"/>
</dbReference>
<feature type="transmembrane region" description="Helical" evidence="6">
    <location>
        <begin position="344"/>
        <end position="375"/>
    </location>
</feature>
<feature type="transmembrane region" description="Helical" evidence="6">
    <location>
        <begin position="437"/>
        <end position="462"/>
    </location>
</feature>
<evidence type="ECO:0000256" key="5">
    <source>
        <dbReference type="ARBA" id="ARBA00023136"/>
    </source>
</evidence>
<keyword evidence="3 6" id="KW-0812">Transmembrane</keyword>
<dbReference type="InterPro" id="IPR003838">
    <property type="entry name" value="ABC3_permease_C"/>
</dbReference>
<reference evidence="9 10" key="1">
    <citation type="submission" date="2020-03" db="EMBL/GenBank/DDBJ databases">
        <authorList>
            <person name="Kim M.K."/>
        </authorList>
    </citation>
    <scope>NUCLEOTIDE SEQUENCE [LARGE SCALE GENOMIC DNA]</scope>
    <source>
        <strain evidence="9 10">BT328</strain>
    </source>
</reference>
<gene>
    <name evidence="9" type="ORF">G8759_29805</name>
</gene>
<keyword evidence="4 6" id="KW-1133">Transmembrane helix</keyword>
<protein>
    <submittedName>
        <fullName evidence="9">FtsX-like permease family protein</fullName>
    </submittedName>
</protein>
<feature type="domain" description="MacB-like periplasmic core" evidence="8">
    <location>
        <begin position="498"/>
        <end position="613"/>
    </location>
</feature>
<dbReference type="RefSeq" id="WP_167216532.1">
    <property type="nucleotide sequence ID" value="NZ_CP050063.1"/>
</dbReference>
<evidence type="ECO:0000256" key="1">
    <source>
        <dbReference type="ARBA" id="ARBA00004651"/>
    </source>
</evidence>
<evidence type="ECO:0000313" key="10">
    <source>
        <dbReference type="Proteomes" id="UP000501802"/>
    </source>
</evidence>
<dbReference type="PANTHER" id="PTHR30572:SF18">
    <property type="entry name" value="ABC-TYPE MACROLIDE FAMILY EXPORT SYSTEM PERMEASE COMPONENT 2"/>
    <property type="match status" value="1"/>
</dbReference>
<feature type="domain" description="ABC3 transporter permease C-terminal" evidence="7">
    <location>
        <begin position="306"/>
        <end position="420"/>
    </location>
</feature>
<feature type="transmembrane region" description="Helical" evidence="6">
    <location>
        <begin position="298"/>
        <end position="323"/>
    </location>
</feature>
<dbReference type="Pfam" id="PF12704">
    <property type="entry name" value="MacB_PCD"/>
    <property type="match status" value="2"/>
</dbReference>
<evidence type="ECO:0000313" key="9">
    <source>
        <dbReference type="EMBL" id="QIP16541.1"/>
    </source>
</evidence>
<evidence type="ECO:0000256" key="2">
    <source>
        <dbReference type="ARBA" id="ARBA00022475"/>
    </source>
</evidence>
<proteinExistence type="predicted"/>
<organism evidence="9 10">
    <name type="scientific">Spirosoma aureum</name>
    <dbReference type="NCBI Taxonomy" id="2692134"/>
    <lineage>
        <taxon>Bacteria</taxon>
        <taxon>Pseudomonadati</taxon>
        <taxon>Bacteroidota</taxon>
        <taxon>Cytophagia</taxon>
        <taxon>Cytophagales</taxon>
        <taxon>Cytophagaceae</taxon>
        <taxon>Spirosoma</taxon>
    </lineage>
</organism>
<evidence type="ECO:0000256" key="6">
    <source>
        <dbReference type="SAM" id="Phobius"/>
    </source>
</evidence>
<dbReference type="EMBL" id="CP050063">
    <property type="protein sequence ID" value="QIP16541.1"/>
    <property type="molecule type" value="Genomic_DNA"/>
</dbReference>
<dbReference type="InterPro" id="IPR025857">
    <property type="entry name" value="MacB_PCD"/>
</dbReference>
<dbReference type="GO" id="GO:0022857">
    <property type="term" value="F:transmembrane transporter activity"/>
    <property type="evidence" value="ECO:0007669"/>
    <property type="project" value="TreeGrafter"/>
</dbReference>
<keyword evidence="5 6" id="KW-0472">Membrane</keyword>
<comment type="subcellular location">
    <subcellularLocation>
        <location evidence="1">Cell membrane</location>
        <topology evidence="1">Multi-pass membrane protein</topology>
    </subcellularLocation>
</comment>
<dbReference type="AlphaFoldDB" id="A0A6G9AVN6"/>
<dbReference type="InterPro" id="IPR050250">
    <property type="entry name" value="Macrolide_Exporter_MacB"/>
</dbReference>
<sequence length="803" mass="89342">MLRTYLRITIRRLWQNRLYSFLNVLGLATSLTAMVFAILYLNEEHSFDSFHQPNLYRITSTQLETRGGQPVESGGTGQVQGPAFKAKVPEVQEYVRVMGGDISGMFVANQKAVKLNPYFVDSSFFAVFSFQLIRGNPTTALQGTNTVVITERTARKLFNSLDVIGKTLLEDGPSGNKLGASIITGVVQDPPSNSSIQFDALFPFQFMQASFEDTNWLSAYLSTFVLIHPQADLTAVVRKFEAVYAHLAREQVAANRRRYGFDPSIRYGLQSVRDMHLNPLYRLGESREGGIMKGNNPMYAYLFLGISGFMLLMASINFINLSLAQSLKRTNEVGIRKITGSSQWMILIHFLGESAILCLLALGLAFLATLLLLPVFNQLAQTTIAFSQILDGQPLLYTASLFITNVLIAGLYPAFVLSRFKPTQVLYHKIQLGGRSWLGQGLLMIQFSMAVLLLIGTLMVYIQMDFVRTKDLGYNPYQVIHSHLPYGELKSVQSLLRAELLNQPSILQTSFGSELAGTYATRVGSRTIESRYQYIDENYLSVLGIELKAGRNLSASFVSDKTDAVLVNERFVKAAGLSNPVGMRIRLHNNYTLKPLTISGIVKDFHVSSFRDPIPPLVMFVQEDQSSGVWLKVALNRQQEAVAVLKKAYQKAFPQVELEYGFLDELNAKAYELDQKWQRMVSYATLLALVICGLGVFGLARLASQQRTKELGVRKVLGATVIELVVLVVSDFIKPVLLAVVIASPVAAWILGVWLQNFAYRSPMPWWLFAGAGLFAFLITVVTVSLQSMKVALLNPALSLRSD</sequence>
<feature type="transmembrane region" description="Helical" evidence="6">
    <location>
        <begin position="395"/>
        <end position="417"/>
    </location>
</feature>
<feature type="transmembrane region" description="Helical" evidence="6">
    <location>
        <begin position="736"/>
        <end position="755"/>
    </location>
</feature>
<feature type="domain" description="MacB-like periplasmic core" evidence="8">
    <location>
        <begin position="20"/>
        <end position="242"/>
    </location>
</feature>
<dbReference type="Pfam" id="PF02687">
    <property type="entry name" value="FtsX"/>
    <property type="match status" value="2"/>
</dbReference>
<keyword evidence="2" id="KW-1003">Cell membrane</keyword>
<feature type="transmembrane region" description="Helical" evidence="6">
    <location>
        <begin position="712"/>
        <end position="730"/>
    </location>
</feature>
<feature type="transmembrane region" description="Helical" evidence="6">
    <location>
        <begin position="680"/>
        <end position="700"/>
    </location>
</feature>
<feature type="transmembrane region" description="Helical" evidence="6">
    <location>
        <begin position="767"/>
        <end position="786"/>
    </location>
</feature>
<dbReference type="PANTHER" id="PTHR30572">
    <property type="entry name" value="MEMBRANE COMPONENT OF TRANSPORTER-RELATED"/>
    <property type="match status" value="1"/>
</dbReference>
<accession>A0A6G9AVN6</accession>
<name>A0A6G9AVN6_9BACT</name>
<keyword evidence="10" id="KW-1185">Reference proteome</keyword>
<feature type="transmembrane region" description="Helical" evidence="6">
    <location>
        <begin position="21"/>
        <end position="41"/>
    </location>
</feature>
<evidence type="ECO:0000256" key="4">
    <source>
        <dbReference type="ARBA" id="ARBA00022989"/>
    </source>
</evidence>
<feature type="domain" description="ABC3 transporter permease C-terminal" evidence="7">
    <location>
        <begin position="685"/>
        <end position="795"/>
    </location>
</feature>
<dbReference type="KEGG" id="spib:G8759_29805"/>
<evidence type="ECO:0000256" key="3">
    <source>
        <dbReference type="ARBA" id="ARBA00022692"/>
    </source>
</evidence>
<evidence type="ECO:0000259" key="7">
    <source>
        <dbReference type="Pfam" id="PF02687"/>
    </source>
</evidence>
<dbReference type="GO" id="GO:0005886">
    <property type="term" value="C:plasma membrane"/>
    <property type="evidence" value="ECO:0007669"/>
    <property type="project" value="UniProtKB-SubCell"/>
</dbReference>
<evidence type="ECO:0000259" key="8">
    <source>
        <dbReference type="Pfam" id="PF12704"/>
    </source>
</evidence>